<dbReference type="Gramene" id="KRH45405">
    <property type="protein sequence ID" value="KRH45405"/>
    <property type="gene ID" value="GLYMA_08G269400"/>
</dbReference>
<sequence length="104" mass="11701">MQVRVIGDRGDVCAIISWNRVWEVEKVKEIWYCWCGIRKLVMILKWGVAIIVLILLRVFCNDFHCYCSVSICICSIFSTGIRVGKGGVVVVVVVVGLCGRHNSL</sequence>
<reference evidence="2 3" key="1">
    <citation type="journal article" date="2010" name="Nature">
        <title>Genome sequence of the palaeopolyploid soybean.</title>
        <authorList>
            <person name="Schmutz J."/>
            <person name="Cannon S.B."/>
            <person name="Schlueter J."/>
            <person name="Ma J."/>
            <person name="Mitros T."/>
            <person name="Nelson W."/>
            <person name="Hyten D.L."/>
            <person name="Song Q."/>
            <person name="Thelen J.J."/>
            <person name="Cheng J."/>
            <person name="Xu D."/>
            <person name="Hellsten U."/>
            <person name="May G.D."/>
            <person name="Yu Y."/>
            <person name="Sakurai T."/>
            <person name="Umezawa T."/>
            <person name="Bhattacharyya M.K."/>
            <person name="Sandhu D."/>
            <person name="Valliyodan B."/>
            <person name="Lindquist E."/>
            <person name="Peto M."/>
            <person name="Grant D."/>
            <person name="Shu S."/>
            <person name="Goodstein D."/>
            <person name="Barry K."/>
            <person name="Futrell-Griggs M."/>
            <person name="Abernathy B."/>
            <person name="Du J."/>
            <person name="Tian Z."/>
            <person name="Zhu L."/>
            <person name="Gill N."/>
            <person name="Joshi T."/>
            <person name="Libault M."/>
            <person name="Sethuraman A."/>
            <person name="Zhang X.-C."/>
            <person name="Shinozaki K."/>
            <person name="Nguyen H.T."/>
            <person name="Wing R.A."/>
            <person name="Cregan P."/>
            <person name="Specht J."/>
            <person name="Grimwood J."/>
            <person name="Rokhsar D."/>
            <person name="Stacey G."/>
            <person name="Shoemaker R.C."/>
            <person name="Jackson S.A."/>
        </authorList>
    </citation>
    <scope>NUCLEOTIDE SEQUENCE</scope>
    <source>
        <strain evidence="3">cv. Williams 82</strain>
        <tissue evidence="2">Callus</tissue>
    </source>
</reference>
<evidence type="ECO:0000313" key="3">
    <source>
        <dbReference type="EnsemblPlants" id="KRH45405"/>
    </source>
</evidence>
<protein>
    <recommendedName>
        <fullName evidence="5">Transmembrane protein</fullName>
    </recommendedName>
</protein>
<evidence type="ECO:0000256" key="1">
    <source>
        <dbReference type="SAM" id="Phobius"/>
    </source>
</evidence>
<evidence type="ECO:0008006" key="5">
    <source>
        <dbReference type="Google" id="ProtNLM"/>
    </source>
</evidence>
<name>A0A0R0ISY9_SOYBN</name>
<organism evidence="2">
    <name type="scientific">Glycine max</name>
    <name type="common">Soybean</name>
    <name type="synonym">Glycine hispida</name>
    <dbReference type="NCBI Taxonomy" id="3847"/>
    <lineage>
        <taxon>Eukaryota</taxon>
        <taxon>Viridiplantae</taxon>
        <taxon>Streptophyta</taxon>
        <taxon>Embryophyta</taxon>
        <taxon>Tracheophyta</taxon>
        <taxon>Spermatophyta</taxon>
        <taxon>Magnoliopsida</taxon>
        <taxon>eudicotyledons</taxon>
        <taxon>Gunneridae</taxon>
        <taxon>Pentapetalae</taxon>
        <taxon>rosids</taxon>
        <taxon>fabids</taxon>
        <taxon>Fabales</taxon>
        <taxon>Fabaceae</taxon>
        <taxon>Papilionoideae</taxon>
        <taxon>50 kb inversion clade</taxon>
        <taxon>NPAAA clade</taxon>
        <taxon>indigoferoid/millettioid clade</taxon>
        <taxon>Phaseoleae</taxon>
        <taxon>Glycine</taxon>
        <taxon>Glycine subgen. Soja</taxon>
    </lineage>
</organism>
<proteinExistence type="predicted"/>
<dbReference type="InParanoid" id="A0A0R0ISY9"/>
<dbReference type="EMBL" id="CM000841">
    <property type="protein sequence ID" value="KRH45405.1"/>
    <property type="molecule type" value="Genomic_DNA"/>
</dbReference>
<dbReference type="EnsemblPlants" id="KRH45405">
    <property type="protein sequence ID" value="KRH45405"/>
    <property type="gene ID" value="GLYMA_08G269400"/>
</dbReference>
<keyword evidence="1" id="KW-1133">Transmembrane helix</keyword>
<feature type="transmembrane region" description="Helical" evidence="1">
    <location>
        <begin position="40"/>
        <end position="59"/>
    </location>
</feature>
<evidence type="ECO:0000313" key="4">
    <source>
        <dbReference type="Proteomes" id="UP000008827"/>
    </source>
</evidence>
<evidence type="ECO:0000313" key="2">
    <source>
        <dbReference type="EMBL" id="KRH45405.1"/>
    </source>
</evidence>
<dbReference type="Proteomes" id="UP000008827">
    <property type="component" value="Chromosome 8"/>
</dbReference>
<dbReference type="AlphaFoldDB" id="A0A0R0ISY9"/>
<dbReference type="SMR" id="A0A0R0ISY9"/>
<gene>
    <name evidence="2" type="ORF">GLYMA_08G269400</name>
</gene>
<reference evidence="2" key="3">
    <citation type="submission" date="2018-07" db="EMBL/GenBank/DDBJ databases">
        <title>WGS assembly of Glycine max.</title>
        <authorList>
            <person name="Schmutz J."/>
            <person name="Cannon S."/>
            <person name="Schlueter J."/>
            <person name="Ma J."/>
            <person name="Mitros T."/>
            <person name="Nelson W."/>
            <person name="Hyten D."/>
            <person name="Song Q."/>
            <person name="Thelen J."/>
            <person name="Cheng J."/>
            <person name="Xu D."/>
            <person name="Hellsten U."/>
            <person name="May G."/>
            <person name="Yu Y."/>
            <person name="Sakurai T."/>
            <person name="Umezawa T."/>
            <person name="Bhattacharyya M."/>
            <person name="Sandhu D."/>
            <person name="Valliyodan B."/>
            <person name="Lindquist E."/>
            <person name="Peto M."/>
            <person name="Grant D."/>
            <person name="Shu S."/>
            <person name="Goodstein D."/>
            <person name="Barry K."/>
            <person name="Futrell-Griggs M."/>
            <person name="Abernathy B."/>
            <person name="Du J."/>
            <person name="Tian Z."/>
            <person name="Zhu L."/>
            <person name="Gill N."/>
            <person name="Joshi T."/>
            <person name="Libault M."/>
            <person name="Sethuraman A."/>
            <person name="Zhang X."/>
            <person name="Shinozaki K."/>
            <person name="Nguyen H."/>
            <person name="Wing R."/>
            <person name="Cregan P."/>
            <person name="Specht J."/>
            <person name="Grimwood J."/>
            <person name="Rokhsar D."/>
            <person name="Stacey G."/>
            <person name="Shoemaker R."/>
            <person name="Jackson S."/>
        </authorList>
    </citation>
    <scope>NUCLEOTIDE SEQUENCE</scope>
    <source>
        <tissue evidence="2">Callus</tissue>
    </source>
</reference>
<reference evidence="3" key="2">
    <citation type="submission" date="2018-02" db="UniProtKB">
        <authorList>
            <consortium name="EnsemblPlants"/>
        </authorList>
    </citation>
    <scope>IDENTIFICATION</scope>
    <source>
        <strain evidence="3">Williams 82</strain>
    </source>
</reference>
<keyword evidence="4" id="KW-1185">Reference proteome</keyword>
<accession>A0A0R0ISY9</accession>
<keyword evidence="1" id="KW-0812">Transmembrane</keyword>
<keyword evidence="1" id="KW-0472">Membrane</keyword>